<accession>A0A8J4BVA3</accession>
<feature type="transmembrane region" description="Helical" evidence="2">
    <location>
        <begin position="3003"/>
        <end position="3023"/>
    </location>
</feature>
<feature type="transmembrane region" description="Helical" evidence="2">
    <location>
        <begin position="2659"/>
        <end position="2679"/>
    </location>
</feature>
<keyword evidence="2" id="KW-0472">Membrane</keyword>
<organism evidence="3 4">
    <name type="scientific">Volvox reticuliferus</name>
    <dbReference type="NCBI Taxonomy" id="1737510"/>
    <lineage>
        <taxon>Eukaryota</taxon>
        <taxon>Viridiplantae</taxon>
        <taxon>Chlorophyta</taxon>
        <taxon>core chlorophytes</taxon>
        <taxon>Chlorophyceae</taxon>
        <taxon>CS clade</taxon>
        <taxon>Chlamydomonadales</taxon>
        <taxon>Volvocaceae</taxon>
        <taxon>Volvox</taxon>
    </lineage>
</organism>
<dbReference type="InterPro" id="IPR051246">
    <property type="entry name" value="WDR48"/>
</dbReference>
<dbReference type="OrthoDB" id="548080at2759"/>
<dbReference type="GO" id="GO:0000724">
    <property type="term" value="P:double-strand break repair via homologous recombination"/>
    <property type="evidence" value="ECO:0007669"/>
    <property type="project" value="TreeGrafter"/>
</dbReference>
<dbReference type="SMART" id="SM00710">
    <property type="entry name" value="PbH1"/>
    <property type="match status" value="22"/>
</dbReference>
<evidence type="ECO:0000256" key="1">
    <source>
        <dbReference type="SAM" id="MobiDB-lite"/>
    </source>
</evidence>
<keyword evidence="2" id="KW-0812">Transmembrane</keyword>
<keyword evidence="4" id="KW-1185">Reference proteome</keyword>
<keyword evidence="2" id="KW-1133">Transmembrane helix</keyword>
<feature type="region of interest" description="Disordered" evidence="1">
    <location>
        <begin position="3296"/>
        <end position="3317"/>
    </location>
</feature>
<dbReference type="InterPro" id="IPR011050">
    <property type="entry name" value="Pectin_lyase_fold/virulence"/>
</dbReference>
<dbReference type="EMBL" id="BNCP01000001">
    <property type="protein sequence ID" value="GIL69548.1"/>
    <property type="molecule type" value="Genomic_DNA"/>
</dbReference>
<evidence type="ECO:0000313" key="3">
    <source>
        <dbReference type="EMBL" id="GIL69548.1"/>
    </source>
</evidence>
<comment type="caution">
    <text evidence="3">The sequence shown here is derived from an EMBL/GenBank/DDBJ whole genome shotgun (WGS) entry which is preliminary data.</text>
</comment>
<feature type="transmembrane region" description="Helical" evidence="2">
    <location>
        <begin position="3175"/>
        <end position="3196"/>
    </location>
</feature>
<dbReference type="Proteomes" id="UP000747110">
    <property type="component" value="Unassembled WGS sequence"/>
</dbReference>
<reference evidence="3" key="1">
    <citation type="journal article" date="2021" name="Proc. Natl. Acad. Sci. U.S.A.">
        <title>Three genomes in the algal genus Volvox reveal the fate of a haploid sex-determining region after a transition to homothallism.</title>
        <authorList>
            <person name="Yamamoto K."/>
            <person name="Hamaji T."/>
            <person name="Kawai-Toyooka H."/>
            <person name="Matsuzaki R."/>
            <person name="Takahashi F."/>
            <person name="Nishimura Y."/>
            <person name="Kawachi M."/>
            <person name="Noguchi H."/>
            <person name="Minakuchi Y."/>
            <person name="Umen J.G."/>
            <person name="Toyoda A."/>
            <person name="Nozaki H."/>
        </authorList>
    </citation>
    <scope>NUCLEOTIDE SEQUENCE</scope>
    <source>
        <strain evidence="3">NIES-3786</strain>
    </source>
</reference>
<dbReference type="PANTHER" id="PTHR19862:SF14">
    <property type="entry name" value="WD REPEAT-CONTAINING PROTEIN 48"/>
    <property type="match status" value="1"/>
</dbReference>
<gene>
    <name evidence="3" type="ORF">Vretifemale_481</name>
</gene>
<protein>
    <submittedName>
        <fullName evidence="3">Uncharacterized protein</fullName>
    </submittedName>
</protein>
<sequence length="3384" mass="354918">MPPPTHMCRVVLRGSTGSTESTFSLVEFSLHCWSSGDQVGTTNLTANFGGDTTAVNVRFGSGLIKYLNGSAANANVRGVNWTTTTGRPTVQIVEPLGMYNLPPASSDVGSKFQDFGDWGIDILNVPHLKLVDSVVSGVPLSTSGPLLQCLNCSFLTAQNVTLQGLRRLANQSSTSHFGAARVTGLRGATLEGIRCSEVRGAMGWACVLLQAWSDAAVYIRDSIFIDNAVVDDAAGSPDPSKSMRHRRLHRAVAGSPPVWDWASPLPLSGRPGRRLHLSNSIPNMGGDVGELPGYLLWCSNDACDSPSDAGYGAVLIGFMFDEEGCDAEQPPADGSNAVVSVERTVFSNNTGGCGAGISVRAPIPVQGCPQGNVHFTVVNSKITYNTASRDGGGIYYGSCMNDLLFMDVSNATELSDNSALGRSGGGGGAAIYSHTIDSLNITDSGISQNKGNANGGGVYVVAYNGISSITIERSNLTRNNASGFGGAVHVRAPYGVVESIRVGGGSILQSNYAGRSGGAASFRLWGADKPTTLTLDGGSVVSNNVVQGHGGAIALEGYGEGFTAHLNIMASTFVKNQAMNGNGGAVYWLLQPGSAGNFTIGNNATLLENAAYSSGAKGASCGDGGGIYIHTQKCGSPTSNMFIVGQARFASNTAERHGGAVYMECADGRDNRILSFNESTFDGNVALTGSGGAVYITQTNGLISKFTLSESSFRSNAASCLGGAIYLELLSDQPSQAMDTDGLLGQLLITTNSTLANNSVAGSVGGMTCALENISHDGGAIYLAVQRIDLPLIVANSSSILSNSASGGGGAVYIHNVAPQSGLVISGGSHISYNTAGGIGGAFALRDATWNGTIEHVVHIEDRSVVSYNGAGSDGGFLYMFTSNDVDLRIRGSCQVVNNTASGNGGAIHLSNSRSLAATVGDRSVVSFNGAGVSGGALYLRPREASSLRISGGSSIRGNRAGADGGGIYIGVAAGNVQEIQIDGGSSVSENTAKSGSGGALFVQARVISDMLVDNHSHVENNTAGGSGGAVCLNSSQADSYIGSVTWNNSSTLSGNWARTQGGGLYLAAKTVSVVKVFGSSAWRGNIALGDGGALYVEMDNYLGNFSSITVGGNSQLSSNRAQNGGAVYIHGFSRLDADGESTMVFNTANYDGGAVYFAQLPVEVRLQSCNMSGNAASRGSGGALYIATAEPVWASGAISPSCAFPLQTVKITVMDSSFSRNTAGVADGGAISLKAHERCDDDTHAAIEIGNSLFLENSAAGAGGAIALRDESKASFVVSITNTTFRGNVAGSVNGSSTNRANLGGALLILREPVDVSSNLTASCQLNVFNTSFEANSCDGGTGGAVMLISCASEFSGSTFTANRAILSGGAVGSLHLARSTATLGLVRDASTTLVPATNLLADTAQSVSGKHRRLVLAGDDAADVSSRQKGHRWAEQPWSMPKGIAAGSRRDNSDDEVIATHRKLLDEGDNGSNGISAKWRIRLDDCNFERNSADLEYGGALYLYASSDAGQIQIVNCSFTRNFVVQQHAGAAFLAARGAGTKVQLINSAFDSNIAELDSAGALYALVGSGADIALESIILTQNRAAVSGGACVLDVRSGGALHTYNVTASNNCALGGDGGAVQLHVQMSGSADIVGCVFTDNNAARNGGAVQLNANCSSSLSVQETVMSRNRAGASGGAVYVSYASKEGISADDSAFGTSSLDSPAVSCPDMSMPDQQVSLQVQLTSNIAGQEGGGVFVAPASTLTILNSTLQNNTACGGGGSIAVQNCSALVLRHSALMNSHTMGSGGGLYAFGCRRLLLEYINITGNAAAVSGGGLTIAGIPDDIPNASSSSNNVGTGSVSDYTSAIIHRTQVFENAAGGQPVLGAVASCNVHGSSEQQVASTAGKGGGLFITGKVVSVLNYIDLAKPNYAWFGGSLATTQRCKLANTSSSSGAGAIRIIDPAEIQAWDAFAIWDGLEKMAAMQCWLLQLSDTLLPPVDAPATRSSKAPAAAKEQNLTGSSQQKDLTIWVEDFLASALQVKCSQSPDVETRIRTMAAEESAGRYDGIRQTVSYRLNDTIQKRLVSSDVFALQVLKLLNPAGIIPKAAIVAANSTRFQKLVVQIRDCLSNPSSLSALQRETALKQRPYIGLPPSYMGLQLSGQDLSVSQPLQLQAGVAFNLSAQLFDMFRQRATWDMAPSTSTIALRPQPAVNASSTPWLDADVAFLDPGPKKSLTVPVVNGSVTWSGIAAFAWPGLYSLTLELSVTRPSTVKVAPLEMAVEVLPCQVGDTLDLSRLSYKSSWTGCKTCPPGQYGLWRDDRPTLTAIIASLSDEVEKEEVATTAATGDASIQTLFYLGKLNSSISSEHSSCVVCPDQSLCLGGAVVVPKPGYWHSAANSTQLHACPNAAACKVEGDMRIFPDSVFNAMPEQDYRTKLLSWCQLGWYDSAVPGAAVQQAYFNPRSPLPPSDDDDYDGVIWSPVLLNSNILPSEQNTSVAAASTFPRCLLFGLPAGHPDSYMQQQCAEGYTGNLCAACIPHYYVDSDFNCKKCPTLARTVALGLLSFFSSVILVLFTTIANFAEGFWEQQDGQQAKPVQQKKNGKVAARLEFGDVVKAIVLHLQYLVIVTRVNVDYPNIILRLQAVFSTITGAENYLVYSPSCLVPETDSAGQALIQWLAGILTPCAVAVVSMMLWALRYGFRFRKDAAQVVTDHAHSLRGKVMGVCKSLSARMTSWPSRGRSDTLYRPTDSEDTLAAFPHRPRAESCPTGPTAQPPPGTSSFWPTQDGSSIGLSTVFRDVQVVALDAAAANPKAALATACASSSPSTSHRASEEVLHIVLPTAASTAPVVDFGSADVGCAVNVSKANAPLVGVIKHDRMWHPQARDPAVAAASGDEEQLDCLSEIPEILRGGNHTSRTSVPLFCAASGNFTLQDYSRIHGTPTAKSPGAESDVSVLHFSRQLPYRLSHRKTSKTLSTVGSSALSDAMKTLSRLRTLAVSTQQSSQATFVQVDKAMNLREQLGVVLMAAVFVLYPSWAHAALSTFACYPIDDGEGPFSEAQQATWQYGYWVRNMQAMCYSGNHLRVYVPIGVAAVVVFCLLPPLMSFWFVWRVRGRLDNTHVRKVYGFLYKRYKPRFIWWETILQLETLILVTVEVLGRGLNVSYQALLLLVVFTVIALINVSCAPLLSRMLVIMEFISLGTLSLTITLSLFFTIDDGMNLAAENALAIIIIALNSFLIIIFLHLANRQLWPAAFKKVTTSTHSALQNMFSNCFCCMVKDKAPDGCDRTESGNGNQRLVCWPILSRSHMLARTGTSEAAPAGDVGDPPSSPTALVGRRSLDCRPDVEASDRAADLGLPMMAPSGMGMALASVSLEDQLSDEFTEPSRQIPRPGHVCVRLQDLS</sequence>
<evidence type="ECO:0000313" key="4">
    <source>
        <dbReference type="Proteomes" id="UP000747110"/>
    </source>
</evidence>
<feature type="transmembrane region" description="Helical" evidence="2">
    <location>
        <begin position="3144"/>
        <end position="3163"/>
    </location>
</feature>
<dbReference type="InterPro" id="IPR006626">
    <property type="entry name" value="PbH1"/>
</dbReference>
<evidence type="ECO:0000256" key="2">
    <source>
        <dbReference type="SAM" id="Phobius"/>
    </source>
</evidence>
<feature type="transmembrane region" description="Helical" evidence="2">
    <location>
        <begin position="2620"/>
        <end position="2639"/>
    </location>
</feature>
<dbReference type="SUPFAM" id="SSF51126">
    <property type="entry name" value="Pectin lyase-like"/>
    <property type="match status" value="3"/>
</dbReference>
<dbReference type="PANTHER" id="PTHR19862">
    <property type="entry name" value="WD REPEAT-CONTAINING PROTEIN 48"/>
    <property type="match status" value="1"/>
</dbReference>
<feature type="transmembrane region" description="Helical" evidence="2">
    <location>
        <begin position="2541"/>
        <end position="2564"/>
    </location>
</feature>
<name>A0A8J4BVA3_9CHLO</name>
<feature type="transmembrane region" description="Helical" evidence="2">
    <location>
        <begin position="3067"/>
        <end position="3092"/>
    </location>
</feature>
<proteinExistence type="predicted"/>
<feature type="transmembrane region" description="Helical" evidence="2">
    <location>
        <begin position="3118"/>
        <end position="3138"/>
    </location>
</feature>
<feature type="transmembrane region" description="Helical" evidence="2">
    <location>
        <begin position="3208"/>
        <end position="3227"/>
    </location>
</feature>
<dbReference type="GO" id="GO:0043130">
    <property type="term" value="F:ubiquitin binding"/>
    <property type="evidence" value="ECO:0007669"/>
    <property type="project" value="TreeGrafter"/>
</dbReference>
<feature type="region of interest" description="Disordered" evidence="1">
    <location>
        <begin position="2720"/>
        <end position="2762"/>
    </location>
</feature>